<evidence type="ECO:0000256" key="4">
    <source>
        <dbReference type="ARBA" id="ARBA00048462"/>
    </source>
</evidence>
<name>A0A3B0T3L4_9ZZZZ</name>
<dbReference type="InterPro" id="IPR001227">
    <property type="entry name" value="Ac_transferase_dom_sf"/>
</dbReference>
<dbReference type="GO" id="GO:0006633">
    <property type="term" value="P:fatty acid biosynthetic process"/>
    <property type="evidence" value="ECO:0007669"/>
    <property type="project" value="TreeGrafter"/>
</dbReference>
<dbReference type="PANTHER" id="PTHR42681:SF1">
    <property type="entry name" value="MALONYL-COA-ACYL CARRIER PROTEIN TRANSACYLASE, MITOCHONDRIAL"/>
    <property type="match status" value="1"/>
</dbReference>
<comment type="catalytic activity">
    <reaction evidence="4">
        <text>holo-[ACP] + malonyl-CoA = malonyl-[ACP] + CoA</text>
        <dbReference type="Rhea" id="RHEA:41792"/>
        <dbReference type="Rhea" id="RHEA-COMP:9623"/>
        <dbReference type="Rhea" id="RHEA-COMP:9685"/>
        <dbReference type="ChEBI" id="CHEBI:57287"/>
        <dbReference type="ChEBI" id="CHEBI:57384"/>
        <dbReference type="ChEBI" id="CHEBI:64479"/>
        <dbReference type="ChEBI" id="CHEBI:78449"/>
        <dbReference type="EC" id="2.3.1.39"/>
    </reaction>
</comment>
<dbReference type="EC" id="2.3.1.39" evidence="1"/>
<dbReference type="InterPro" id="IPR016035">
    <property type="entry name" value="Acyl_Trfase/lysoPLipase"/>
</dbReference>
<evidence type="ECO:0000256" key="3">
    <source>
        <dbReference type="ARBA" id="ARBA00023315"/>
    </source>
</evidence>
<dbReference type="GO" id="GO:0004314">
    <property type="term" value="F:[acyl-carrier-protein] S-malonyltransferase activity"/>
    <property type="evidence" value="ECO:0007669"/>
    <property type="project" value="UniProtKB-EC"/>
</dbReference>
<dbReference type="PANTHER" id="PTHR42681">
    <property type="entry name" value="MALONYL-COA-ACYL CARRIER PROTEIN TRANSACYLASE, MITOCHONDRIAL"/>
    <property type="match status" value="1"/>
</dbReference>
<accession>A0A3B0T3L4</accession>
<keyword evidence="2 5" id="KW-0808">Transferase</keyword>
<dbReference type="AlphaFoldDB" id="A0A3B0T3L4"/>
<reference evidence="5" key="1">
    <citation type="submission" date="2018-06" db="EMBL/GenBank/DDBJ databases">
        <authorList>
            <person name="Zhirakovskaya E."/>
        </authorList>
    </citation>
    <scope>NUCLEOTIDE SEQUENCE</scope>
</reference>
<evidence type="ECO:0000256" key="1">
    <source>
        <dbReference type="ARBA" id="ARBA00013258"/>
    </source>
</evidence>
<dbReference type="Gene3D" id="3.30.70.250">
    <property type="entry name" value="Malonyl-CoA ACP transacylase, ACP-binding"/>
    <property type="match status" value="1"/>
</dbReference>
<evidence type="ECO:0000256" key="2">
    <source>
        <dbReference type="ARBA" id="ARBA00022679"/>
    </source>
</evidence>
<evidence type="ECO:0000313" key="5">
    <source>
        <dbReference type="EMBL" id="VAW13351.1"/>
    </source>
</evidence>
<dbReference type="SUPFAM" id="SSF52151">
    <property type="entry name" value="FabD/lysophospholipase-like"/>
    <property type="match status" value="1"/>
</dbReference>
<sequence length="349" mass="37441">MTKTAVVICPGRGTYNRDELGCIARHHPGATELIAEFDAYRTAKGQQAITALDGATRFSAARHTRGDNASPLIYTASLLDARAISDTYEIVAVTGNSMGWYIALAVAGALTPMAGFEVVNTMGTLMQDHMIGGQTITPFVDEAWHPIPGRREELLGLVADIDARENHALSVSIHLGGMLVLAGNEVGLSAFEAAAPSPEARYPMRLPGHAAFHTHLQVPVAAKGRQHLPQGLFQGPDIPLIDGRGAIWWPKSSDAAALRSYTLGHQVTELYDFTRAVQVAAHEFAPDVFIVTGPGTTLGGAVAQSLLGVNWRGMKAKQCFQNRQDQSPVLISMGREDQRKLATGMRAQD</sequence>
<dbReference type="Gene3D" id="3.40.366.10">
    <property type="entry name" value="Malonyl-Coenzyme A Acyl Carrier Protein, domain 2"/>
    <property type="match status" value="1"/>
</dbReference>
<protein>
    <recommendedName>
        <fullName evidence="1">[acyl-carrier-protein] S-malonyltransferase</fullName>
        <ecNumber evidence="1">2.3.1.39</ecNumber>
    </recommendedName>
</protein>
<proteinExistence type="predicted"/>
<keyword evidence="3 5" id="KW-0012">Acyltransferase</keyword>
<dbReference type="InterPro" id="IPR050858">
    <property type="entry name" value="Mal-CoA-ACP_Trans/PKS_FabD"/>
</dbReference>
<organism evidence="5">
    <name type="scientific">hydrothermal vent metagenome</name>
    <dbReference type="NCBI Taxonomy" id="652676"/>
    <lineage>
        <taxon>unclassified sequences</taxon>
        <taxon>metagenomes</taxon>
        <taxon>ecological metagenomes</taxon>
    </lineage>
</organism>
<gene>
    <name evidence="5" type="ORF">MNBD_ALPHA09-2092</name>
</gene>
<dbReference type="EMBL" id="UOEM01000061">
    <property type="protein sequence ID" value="VAW13351.1"/>
    <property type="molecule type" value="Genomic_DNA"/>
</dbReference>